<accession>A0AAX1UNJ9</accession>
<dbReference type="Proteomes" id="UP000266305">
    <property type="component" value="Unassembled WGS sequence"/>
</dbReference>
<evidence type="ECO:0000313" key="2">
    <source>
        <dbReference type="Proteomes" id="UP000266305"/>
    </source>
</evidence>
<sequence>MKRAAEIDRLEVLARLVLDLRLADLSRVARQRQECLDRLAALEPAAAENLDPVSAARAQLLYQAWADGRRAEINGTLARLTAEWAQKSAAARTAFARTEALRLVKARLG</sequence>
<protein>
    <recommendedName>
        <fullName evidence="3">Flagellar protein FlgN</fullName>
    </recommendedName>
</protein>
<dbReference type="AlphaFoldDB" id="A0AAX1UNJ9"/>
<reference evidence="1 2" key="1">
    <citation type="submission" date="2018-08" db="EMBL/GenBank/DDBJ databases">
        <title>Draft genome sequence of Rhodobacter sphaeroides FY.</title>
        <authorList>
            <person name="Rayyan A."/>
            <person name="Meyer T.E."/>
            <person name="Kyndt J.A."/>
        </authorList>
    </citation>
    <scope>NUCLEOTIDE SEQUENCE [LARGE SCALE GENOMIC DNA]</scope>
    <source>
        <strain evidence="1 2">FY</strain>
    </source>
</reference>
<evidence type="ECO:0000313" key="1">
    <source>
        <dbReference type="EMBL" id="RHZ96980.1"/>
    </source>
</evidence>
<gene>
    <name evidence="1" type="ORF">D1114_05835</name>
</gene>
<dbReference type="RefSeq" id="WP_118999548.1">
    <property type="nucleotide sequence ID" value="NZ_QWGP01000004.1"/>
</dbReference>
<evidence type="ECO:0008006" key="3">
    <source>
        <dbReference type="Google" id="ProtNLM"/>
    </source>
</evidence>
<dbReference type="EMBL" id="QWGP01000004">
    <property type="protein sequence ID" value="RHZ96980.1"/>
    <property type="molecule type" value="Genomic_DNA"/>
</dbReference>
<comment type="caution">
    <text evidence="1">The sequence shown here is derived from an EMBL/GenBank/DDBJ whole genome shotgun (WGS) entry which is preliminary data.</text>
</comment>
<name>A0AAX1UNJ9_CERSP</name>
<organism evidence="1 2">
    <name type="scientific">Cereibacter sphaeroides</name>
    <name type="common">Rhodobacter sphaeroides</name>
    <dbReference type="NCBI Taxonomy" id="1063"/>
    <lineage>
        <taxon>Bacteria</taxon>
        <taxon>Pseudomonadati</taxon>
        <taxon>Pseudomonadota</taxon>
        <taxon>Alphaproteobacteria</taxon>
        <taxon>Rhodobacterales</taxon>
        <taxon>Paracoccaceae</taxon>
        <taxon>Cereibacter</taxon>
    </lineage>
</organism>
<proteinExistence type="predicted"/>